<protein>
    <submittedName>
        <fullName evidence="2">Death-on-curing protein</fullName>
    </submittedName>
</protein>
<name>A0A420WPC3_9PROT</name>
<organism evidence="2 3">
    <name type="scientific">Oceanibaculum indicum</name>
    <dbReference type="NCBI Taxonomy" id="526216"/>
    <lineage>
        <taxon>Bacteria</taxon>
        <taxon>Pseudomonadati</taxon>
        <taxon>Pseudomonadota</taxon>
        <taxon>Alphaproteobacteria</taxon>
        <taxon>Rhodospirillales</taxon>
        <taxon>Oceanibaculaceae</taxon>
        <taxon>Oceanibaculum</taxon>
    </lineage>
</organism>
<evidence type="ECO:0000313" key="3">
    <source>
        <dbReference type="Proteomes" id="UP000277424"/>
    </source>
</evidence>
<dbReference type="InterPro" id="IPR053737">
    <property type="entry name" value="Type_II_TA_Toxin"/>
</dbReference>
<dbReference type="InterPro" id="IPR003812">
    <property type="entry name" value="Fido"/>
</dbReference>
<dbReference type="RefSeq" id="WP_183077838.1">
    <property type="nucleotide sequence ID" value="NZ_RBIG01000001.1"/>
</dbReference>
<dbReference type="AlphaFoldDB" id="A0A420WPC3"/>
<dbReference type="InterPro" id="IPR036597">
    <property type="entry name" value="Fido-like_dom_sf"/>
</dbReference>
<accession>A0A420WPC3</accession>
<proteinExistence type="predicted"/>
<dbReference type="PANTHER" id="PTHR39426:SF1">
    <property type="entry name" value="HOMOLOGY TO DEATH-ON-CURING PROTEIN OF PHAGE P1"/>
    <property type="match status" value="1"/>
</dbReference>
<dbReference type="NCBIfam" id="TIGR01550">
    <property type="entry name" value="DOC_P1"/>
    <property type="match status" value="1"/>
</dbReference>
<dbReference type="EMBL" id="RBIG01000001">
    <property type="protein sequence ID" value="RKQ72716.1"/>
    <property type="molecule type" value="Genomic_DNA"/>
</dbReference>
<dbReference type="Gene3D" id="1.20.120.1870">
    <property type="entry name" value="Fic/DOC protein, Fido domain"/>
    <property type="match status" value="1"/>
</dbReference>
<sequence>MIEPLWLTVPDVLYLHECSIELFGGSYGTRDEGLLESAVMRPQQLWSYTEPPPSLSDLAASIGFGLARNHPFIDGNKRTAYAAVLSFLYENGAYLDVSELEAERVMVNVASGLMPEALFASWISANSLAIED</sequence>
<dbReference type="PIRSF" id="PIRSF018297">
    <property type="entry name" value="Doc"/>
    <property type="match status" value="1"/>
</dbReference>
<gene>
    <name evidence="2" type="ORF">BCL74_0484</name>
</gene>
<dbReference type="PANTHER" id="PTHR39426">
    <property type="entry name" value="HOMOLOGY TO DEATH-ON-CURING PROTEIN OF PHAGE P1"/>
    <property type="match status" value="1"/>
</dbReference>
<dbReference type="PROSITE" id="PS51459">
    <property type="entry name" value="FIDO"/>
    <property type="match status" value="1"/>
</dbReference>
<dbReference type="GO" id="GO:0016301">
    <property type="term" value="F:kinase activity"/>
    <property type="evidence" value="ECO:0007669"/>
    <property type="project" value="InterPro"/>
</dbReference>
<dbReference type="Proteomes" id="UP000277424">
    <property type="component" value="Unassembled WGS sequence"/>
</dbReference>
<dbReference type="Pfam" id="PF02661">
    <property type="entry name" value="Fic"/>
    <property type="match status" value="1"/>
</dbReference>
<feature type="domain" description="Fido" evidence="1">
    <location>
        <begin position="7"/>
        <end position="125"/>
    </location>
</feature>
<dbReference type="InterPro" id="IPR006440">
    <property type="entry name" value="Doc"/>
</dbReference>
<comment type="caution">
    <text evidence="2">The sequence shown here is derived from an EMBL/GenBank/DDBJ whole genome shotgun (WGS) entry which is preliminary data.</text>
</comment>
<reference evidence="2 3" key="1">
    <citation type="submission" date="2018-10" db="EMBL/GenBank/DDBJ databases">
        <title>Comparative analysis of microorganisms from saline springs in Andes Mountain Range, Colombia.</title>
        <authorList>
            <person name="Rubin E."/>
        </authorList>
    </citation>
    <scope>NUCLEOTIDE SEQUENCE [LARGE SCALE GENOMIC DNA]</scope>
    <source>
        <strain evidence="2 3">USBA 36</strain>
    </source>
</reference>
<evidence type="ECO:0000259" key="1">
    <source>
        <dbReference type="PROSITE" id="PS51459"/>
    </source>
</evidence>
<dbReference type="SUPFAM" id="SSF140931">
    <property type="entry name" value="Fic-like"/>
    <property type="match status" value="1"/>
</dbReference>
<evidence type="ECO:0000313" key="2">
    <source>
        <dbReference type="EMBL" id="RKQ72716.1"/>
    </source>
</evidence>